<dbReference type="EMBL" id="FRCS01000001">
    <property type="protein sequence ID" value="SHM43612.1"/>
    <property type="molecule type" value="Genomic_DNA"/>
</dbReference>
<dbReference type="SFLD" id="SFLDS00003">
    <property type="entry name" value="Haloacid_Dehalogenase"/>
    <property type="match status" value="1"/>
</dbReference>
<keyword evidence="5" id="KW-0119">Carbohydrate metabolism</keyword>
<dbReference type="NCBIfam" id="TIGR01509">
    <property type="entry name" value="HAD-SF-IA-v3"/>
    <property type="match status" value="1"/>
</dbReference>
<keyword evidence="7" id="KW-1185">Reference proteome</keyword>
<comment type="cofactor">
    <cofactor evidence="1">
        <name>Mg(2+)</name>
        <dbReference type="ChEBI" id="CHEBI:18420"/>
    </cofactor>
</comment>
<dbReference type="SUPFAM" id="SSF56784">
    <property type="entry name" value="HAD-like"/>
    <property type="match status" value="1"/>
</dbReference>
<dbReference type="InterPro" id="IPR023198">
    <property type="entry name" value="PGP-like_dom2"/>
</dbReference>
<dbReference type="InterPro" id="IPR006439">
    <property type="entry name" value="HAD-SF_hydro_IA"/>
</dbReference>
<evidence type="ECO:0000256" key="2">
    <source>
        <dbReference type="ARBA" id="ARBA00006171"/>
    </source>
</evidence>
<sequence>MPLSTRSDCLRSASKSLWGVSHLPGSEESPQDDVALRAVLFDMDGTLVASDGVWDQAMTEMAAAHGGELPPDFFVRSVGLAVSEALLLAHELLGLSDEHLDRNLSWVLDRARMLLDEAPPLWFDGARELVRAVRTAGLHTGLVTSSGRTHVEAALVETDRSWFDVIVSGDDVVAPKPSPEPYLRAADALGVEPGECAVVEDSAIGVASALAAGCRVVVVAPVTTACLTVGGIAAVDLDLLRSLQHGRPSAVQG</sequence>
<evidence type="ECO:0000256" key="1">
    <source>
        <dbReference type="ARBA" id="ARBA00001946"/>
    </source>
</evidence>
<dbReference type="GO" id="GO:0003824">
    <property type="term" value="F:catalytic activity"/>
    <property type="evidence" value="ECO:0007669"/>
    <property type="project" value="UniProtKB-ARBA"/>
</dbReference>
<proteinExistence type="inferred from homology"/>
<organism evidence="6 7">
    <name type="scientific">Cryptosporangium aurantiacum</name>
    <dbReference type="NCBI Taxonomy" id="134849"/>
    <lineage>
        <taxon>Bacteria</taxon>
        <taxon>Bacillati</taxon>
        <taxon>Actinomycetota</taxon>
        <taxon>Actinomycetes</taxon>
        <taxon>Cryptosporangiales</taxon>
        <taxon>Cryptosporangiaceae</taxon>
        <taxon>Cryptosporangium</taxon>
    </lineage>
</organism>
<dbReference type="InterPro" id="IPR036412">
    <property type="entry name" value="HAD-like_sf"/>
</dbReference>
<reference evidence="6 7" key="1">
    <citation type="submission" date="2016-11" db="EMBL/GenBank/DDBJ databases">
        <authorList>
            <person name="Jaros S."/>
            <person name="Januszkiewicz K."/>
            <person name="Wedrychowicz H."/>
        </authorList>
    </citation>
    <scope>NUCLEOTIDE SEQUENCE [LARGE SCALE GENOMIC DNA]</scope>
    <source>
        <strain evidence="6 7">DSM 46144</strain>
    </source>
</reference>
<dbReference type="OrthoDB" id="9797743at2"/>
<dbReference type="CDD" id="cd07505">
    <property type="entry name" value="HAD_BPGM-like"/>
    <property type="match status" value="1"/>
</dbReference>
<dbReference type="PANTHER" id="PTHR46193:SF18">
    <property type="entry name" value="HEXITOL PHOSPHATASE B"/>
    <property type="match status" value="1"/>
</dbReference>
<dbReference type="Gene3D" id="1.10.150.240">
    <property type="entry name" value="Putative phosphatase, domain 2"/>
    <property type="match status" value="1"/>
</dbReference>
<dbReference type="RefSeq" id="WP_084740153.1">
    <property type="nucleotide sequence ID" value="NZ_FRCS01000001.1"/>
</dbReference>
<accession>A0A1M7IS39</accession>
<dbReference type="Proteomes" id="UP000184440">
    <property type="component" value="Unassembled WGS sequence"/>
</dbReference>
<protein>
    <submittedName>
        <fullName evidence="6">Haloacid dehalogenase superfamily, subfamily IA, variant 3 with third motif having DD or ED</fullName>
    </submittedName>
</protein>
<dbReference type="InterPro" id="IPR051600">
    <property type="entry name" value="Beta-PGM-like"/>
</dbReference>
<dbReference type="PANTHER" id="PTHR46193">
    <property type="entry name" value="6-PHOSPHOGLUCONATE PHOSPHATASE"/>
    <property type="match status" value="1"/>
</dbReference>
<dbReference type="GO" id="GO:0046872">
    <property type="term" value="F:metal ion binding"/>
    <property type="evidence" value="ECO:0007669"/>
    <property type="project" value="UniProtKB-KW"/>
</dbReference>
<dbReference type="AlphaFoldDB" id="A0A1M7IS39"/>
<dbReference type="STRING" id="134849.SAMN05443668_101578"/>
<dbReference type="PROSITE" id="PS01228">
    <property type="entry name" value="COF_1"/>
    <property type="match status" value="1"/>
</dbReference>
<name>A0A1M7IS39_9ACTN</name>
<comment type="similarity">
    <text evidence="2">Belongs to the HAD-like hydrolase superfamily. CbbY/CbbZ/Gph/YieH family.</text>
</comment>
<evidence type="ECO:0000313" key="6">
    <source>
        <dbReference type="EMBL" id="SHM43612.1"/>
    </source>
</evidence>
<evidence type="ECO:0000313" key="7">
    <source>
        <dbReference type="Proteomes" id="UP000184440"/>
    </source>
</evidence>
<keyword evidence="3" id="KW-0479">Metal-binding</keyword>
<dbReference type="PRINTS" id="PR00413">
    <property type="entry name" value="HADHALOGNASE"/>
</dbReference>
<gene>
    <name evidence="6" type="ORF">SAMN05443668_101578</name>
</gene>
<dbReference type="Pfam" id="PF00702">
    <property type="entry name" value="Hydrolase"/>
    <property type="match status" value="1"/>
</dbReference>
<evidence type="ECO:0000256" key="3">
    <source>
        <dbReference type="ARBA" id="ARBA00022723"/>
    </source>
</evidence>
<dbReference type="SFLD" id="SFLDG01129">
    <property type="entry name" value="C1.5:_HAD__Beta-PGM__Phosphata"/>
    <property type="match status" value="1"/>
</dbReference>
<evidence type="ECO:0000256" key="4">
    <source>
        <dbReference type="ARBA" id="ARBA00022842"/>
    </source>
</evidence>
<dbReference type="InterPro" id="IPR023214">
    <property type="entry name" value="HAD_sf"/>
</dbReference>
<evidence type="ECO:0000256" key="5">
    <source>
        <dbReference type="ARBA" id="ARBA00023277"/>
    </source>
</evidence>
<dbReference type="Gene3D" id="3.40.50.1000">
    <property type="entry name" value="HAD superfamily/HAD-like"/>
    <property type="match status" value="1"/>
</dbReference>
<keyword evidence="4" id="KW-0460">Magnesium</keyword>